<evidence type="ECO:0000313" key="12">
    <source>
        <dbReference type="EMBL" id="MBH1939625.1"/>
    </source>
</evidence>
<dbReference type="GO" id="GO:0032993">
    <property type="term" value="C:protein-DNA complex"/>
    <property type="evidence" value="ECO:0007669"/>
    <property type="project" value="TreeGrafter"/>
</dbReference>
<dbReference type="SMART" id="SM00448">
    <property type="entry name" value="REC"/>
    <property type="match status" value="1"/>
</dbReference>
<feature type="domain" description="OmpR/PhoB-type" evidence="11">
    <location>
        <begin position="124"/>
        <end position="222"/>
    </location>
</feature>
<keyword evidence="5 9" id="KW-0238">DNA-binding</keyword>
<dbReference type="InterPro" id="IPR011006">
    <property type="entry name" value="CheY-like_superfamily"/>
</dbReference>
<organism evidence="12 13">
    <name type="scientific">Mobilitalea sibirica</name>
    <dbReference type="NCBI Taxonomy" id="1462919"/>
    <lineage>
        <taxon>Bacteria</taxon>
        <taxon>Bacillati</taxon>
        <taxon>Bacillota</taxon>
        <taxon>Clostridia</taxon>
        <taxon>Lachnospirales</taxon>
        <taxon>Lachnospiraceae</taxon>
        <taxon>Mobilitalea</taxon>
    </lineage>
</organism>
<dbReference type="RefSeq" id="WP_197659833.1">
    <property type="nucleotide sequence ID" value="NZ_JAEAGR010000001.1"/>
</dbReference>
<dbReference type="CDD" id="cd00383">
    <property type="entry name" value="trans_reg_C"/>
    <property type="match status" value="1"/>
</dbReference>
<evidence type="ECO:0000256" key="6">
    <source>
        <dbReference type="ARBA" id="ARBA00023163"/>
    </source>
</evidence>
<keyword evidence="3" id="KW-0902">Two-component regulatory system</keyword>
<evidence type="ECO:0000256" key="1">
    <source>
        <dbReference type="ARBA" id="ARBA00018672"/>
    </source>
</evidence>
<name>A0A8J7KV12_9FIRM</name>
<dbReference type="GO" id="GO:0000976">
    <property type="term" value="F:transcription cis-regulatory region binding"/>
    <property type="evidence" value="ECO:0007669"/>
    <property type="project" value="TreeGrafter"/>
</dbReference>
<dbReference type="GO" id="GO:0000156">
    <property type="term" value="F:phosphorelay response regulator activity"/>
    <property type="evidence" value="ECO:0007669"/>
    <property type="project" value="TreeGrafter"/>
</dbReference>
<dbReference type="Gene3D" id="1.10.10.10">
    <property type="entry name" value="Winged helix-like DNA-binding domain superfamily/Winged helix DNA-binding domain"/>
    <property type="match status" value="1"/>
</dbReference>
<sequence length="228" mass="25887">MKLLIVEDEIRMKDILAKGLKKCGYAVDTAIDGEEALELFEINEYDLIVLDLNLPKVDGMEVLRTIRSTNQTVKVLILSARSEVEDKIVGLDDGGNDYLIKPFDFKELEARIRCLLRQQVMMQETILHTAGITLNLAKCIAMAGEEELGLTKKEFSILHYLVLHKNTIISSEQLIEHVWDSDADLFSNSFKFHMSSLRKKIAEKLSQEVIRNIRGIGYMIEDKAGDSQ</sequence>
<dbReference type="AlphaFoldDB" id="A0A8J7KV12"/>
<evidence type="ECO:0000256" key="9">
    <source>
        <dbReference type="PROSITE-ProRule" id="PRU01091"/>
    </source>
</evidence>
<dbReference type="EMBL" id="JAEAGR010000001">
    <property type="protein sequence ID" value="MBH1939625.1"/>
    <property type="molecule type" value="Genomic_DNA"/>
</dbReference>
<dbReference type="PROSITE" id="PS51755">
    <property type="entry name" value="OMPR_PHOB"/>
    <property type="match status" value="1"/>
</dbReference>
<feature type="modified residue" description="4-aspartylphosphate" evidence="8">
    <location>
        <position position="51"/>
    </location>
</feature>
<protein>
    <recommendedName>
        <fullName evidence="1">Stage 0 sporulation protein A homolog</fullName>
    </recommendedName>
</protein>
<dbReference type="SMART" id="SM00862">
    <property type="entry name" value="Trans_reg_C"/>
    <property type="match status" value="1"/>
</dbReference>
<feature type="DNA-binding region" description="OmpR/PhoB-type" evidence="9">
    <location>
        <begin position="124"/>
        <end position="222"/>
    </location>
</feature>
<comment type="caution">
    <text evidence="12">The sequence shown here is derived from an EMBL/GenBank/DDBJ whole genome shotgun (WGS) entry which is preliminary data.</text>
</comment>
<keyword evidence="6" id="KW-0804">Transcription</keyword>
<comment type="function">
    <text evidence="7">May play the central regulatory role in sporulation. It may be an element of the effector pathway responsible for the activation of sporulation genes in response to nutritional stress. Spo0A may act in concert with spo0H (a sigma factor) to control the expression of some genes that are critical to the sporulation process.</text>
</comment>
<dbReference type="InterPro" id="IPR036388">
    <property type="entry name" value="WH-like_DNA-bd_sf"/>
</dbReference>
<dbReference type="GO" id="GO:0005829">
    <property type="term" value="C:cytosol"/>
    <property type="evidence" value="ECO:0007669"/>
    <property type="project" value="TreeGrafter"/>
</dbReference>
<dbReference type="SUPFAM" id="SSF52172">
    <property type="entry name" value="CheY-like"/>
    <property type="match status" value="1"/>
</dbReference>
<evidence type="ECO:0000313" key="13">
    <source>
        <dbReference type="Proteomes" id="UP000623269"/>
    </source>
</evidence>
<dbReference type="Gene3D" id="6.10.250.690">
    <property type="match status" value="1"/>
</dbReference>
<dbReference type="PROSITE" id="PS50110">
    <property type="entry name" value="RESPONSE_REGULATORY"/>
    <property type="match status" value="1"/>
</dbReference>
<dbReference type="Proteomes" id="UP000623269">
    <property type="component" value="Unassembled WGS sequence"/>
</dbReference>
<evidence type="ECO:0000256" key="4">
    <source>
        <dbReference type="ARBA" id="ARBA00023015"/>
    </source>
</evidence>
<dbReference type="Pfam" id="PF00072">
    <property type="entry name" value="Response_reg"/>
    <property type="match status" value="1"/>
</dbReference>
<keyword evidence="4" id="KW-0805">Transcription regulation</keyword>
<dbReference type="InterPro" id="IPR001789">
    <property type="entry name" value="Sig_transdc_resp-reg_receiver"/>
</dbReference>
<evidence type="ECO:0000256" key="3">
    <source>
        <dbReference type="ARBA" id="ARBA00023012"/>
    </source>
</evidence>
<accession>A0A8J7KV12</accession>
<dbReference type="Gene3D" id="3.40.50.2300">
    <property type="match status" value="1"/>
</dbReference>
<dbReference type="Pfam" id="PF00486">
    <property type="entry name" value="Trans_reg_C"/>
    <property type="match status" value="1"/>
</dbReference>
<reference evidence="12" key="1">
    <citation type="submission" date="2020-12" db="EMBL/GenBank/DDBJ databases">
        <title>M. sibirica DSM 26468T genome.</title>
        <authorList>
            <person name="Thieme N."/>
            <person name="Rettenmaier R."/>
            <person name="Zverlov V."/>
            <person name="Liebl W."/>
        </authorList>
    </citation>
    <scope>NUCLEOTIDE SEQUENCE</scope>
    <source>
        <strain evidence="12">DSM 26468</strain>
    </source>
</reference>
<dbReference type="InterPro" id="IPR001867">
    <property type="entry name" value="OmpR/PhoB-type_DNA-bd"/>
</dbReference>
<dbReference type="InterPro" id="IPR039420">
    <property type="entry name" value="WalR-like"/>
</dbReference>
<evidence type="ECO:0000256" key="5">
    <source>
        <dbReference type="ARBA" id="ARBA00023125"/>
    </source>
</evidence>
<dbReference type="PANTHER" id="PTHR48111">
    <property type="entry name" value="REGULATOR OF RPOS"/>
    <property type="match status" value="1"/>
</dbReference>
<dbReference type="PANTHER" id="PTHR48111:SF22">
    <property type="entry name" value="REGULATOR OF RPOS"/>
    <property type="match status" value="1"/>
</dbReference>
<proteinExistence type="predicted"/>
<dbReference type="FunFam" id="3.40.50.2300:FF:000001">
    <property type="entry name" value="DNA-binding response regulator PhoB"/>
    <property type="match status" value="1"/>
</dbReference>
<keyword evidence="2 8" id="KW-0597">Phosphoprotein</keyword>
<dbReference type="GO" id="GO:0006355">
    <property type="term" value="P:regulation of DNA-templated transcription"/>
    <property type="evidence" value="ECO:0007669"/>
    <property type="project" value="InterPro"/>
</dbReference>
<evidence type="ECO:0000259" key="11">
    <source>
        <dbReference type="PROSITE" id="PS51755"/>
    </source>
</evidence>
<feature type="domain" description="Response regulatory" evidence="10">
    <location>
        <begin position="2"/>
        <end position="116"/>
    </location>
</feature>
<evidence type="ECO:0000256" key="2">
    <source>
        <dbReference type="ARBA" id="ARBA00022553"/>
    </source>
</evidence>
<gene>
    <name evidence="12" type="ORF">I5677_01800</name>
</gene>
<evidence type="ECO:0000256" key="7">
    <source>
        <dbReference type="ARBA" id="ARBA00024867"/>
    </source>
</evidence>
<evidence type="ECO:0000256" key="8">
    <source>
        <dbReference type="PROSITE-ProRule" id="PRU00169"/>
    </source>
</evidence>
<evidence type="ECO:0000259" key="10">
    <source>
        <dbReference type="PROSITE" id="PS50110"/>
    </source>
</evidence>
<keyword evidence="13" id="KW-1185">Reference proteome</keyword>